<feature type="transmembrane region" description="Helical" evidence="1">
    <location>
        <begin position="95"/>
        <end position="121"/>
    </location>
</feature>
<dbReference type="Proteomes" id="UP000317303">
    <property type="component" value="Unassembled WGS sequence"/>
</dbReference>
<keyword evidence="3" id="KW-1185">Reference proteome</keyword>
<evidence type="ECO:0000256" key="1">
    <source>
        <dbReference type="SAM" id="Phobius"/>
    </source>
</evidence>
<accession>A0A660CBG8</accession>
<comment type="caution">
    <text evidence="2">The sequence shown here is derived from an EMBL/GenBank/DDBJ whole genome shotgun (WGS) entry which is preliminary data.</text>
</comment>
<keyword evidence="1" id="KW-0472">Membrane</keyword>
<reference evidence="2 3" key="1">
    <citation type="submission" date="2019-07" db="EMBL/GenBank/DDBJ databases">
        <title>R&amp;d 2014.</title>
        <authorList>
            <person name="Klenk H.-P."/>
        </authorList>
    </citation>
    <scope>NUCLEOTIDE SEQUENCE [LARGE SCALE GENOMIC DNA]</scope>
    <source>
        <strain evidence="2 3">DSM 43194</strain>
    </source>
</reference>
<name>A0A660CBG8_9PSEU</name>
<evidence type="ECO:0000313" key="3">
    <source>
        <dbReference type="Proteomes" id="UP000317303"/>
    </source>
</evidence>
<organism evidence="2 3">
    <name type="scientific">Prauserella rugosa</name>
    <dbReference type="NCBI Taxonomy" id="43354"/>
    <lineage>
        <taxon>Bacteria</taxon>
        <taxon>Bacillati</taxon>
        <taxon>Actinomycetota</taxon>
        <taxon>Actinomycetes</taxon>
        <taxon>Pseudonocardiales</taxon>
        <taxon>Pseudonocardiaceae</taxon>
        <taxon>Prauserella</taxon>
    </lineage>
</organism>
<proteinExistence type="predicted"/>
<dbReference type="EMBL" id="VLJV01000001">
    <property type="protein sequence ID" value="TWH20822.1"/>
    <property type="molecule type" value="Genomic_DNA"/>
</dbReference>
<protein>
    <submittedName>
        <fullName evidence="2">Uncharacterized protein</fullName>
    </submittedName>
</protein>
<feature type="transmembrane region" description="Helical" evidence="1">
    <location>
        <begin position="127"/>
        <end position="146"/>
    </location>
</feature>
<dbReference type="AlphaFoldDB" id="A0A660CBG8"/>
<keyword evidence="1" id="KW-0812">Transmembrane</keyword>
<keyword evidence="1" id="KW-1133">Transmembrane helix</keyword>
<gene>
    <name evidence="2" type="ORF">JD82_02671</name>
</gene>
<sequence length="185" mass="19345">MVKEGPVPGARERITLPADVVGRAGNLPPHCTRHGRPASRRKDFALQSTVRLRGNRLLSGNVLSQADRLAQHGSKVKVTDVKGWPLCPLCVRTRAVWMTLASALLFGGLLAFLGALVVGAFTEGASWLAAVAAIGFVLLPVSALPLSRGAMSRVIGARTSPDGQSVIVDKPSAAFVADLPQPPTG</sequence>
<evidence type="ECO:0000313" key="2">
    <source>
        <dbReference type="EMBL" id="TWH20822.1"/>
    </source>
</evidence>